<dbReference type="InterPro" id="IPR021842">
    <property type="entry name" value="DUF3435"/>
</dbReference>
<evidence type="ECO:0000313" key="3">
    <source>
        <dbReference type="Proteomes" id="UP000219338"/>
    </source>
</evidence>
<name>A0A284QX59_ARMOS</name>
<dbReference type="AlphaFoldDB" id="A0A284QX59"/>
<dbReference type="EMBL" id="FUEG01000003">
    <property type="protein sequence ID" value="SJL01047.1"/>
    <property type="molecule type" value="Genomic_DNA"/>
</dbReference>
<dbReference type="STRING" id="47428.A0A284QX59"/>
<gene>
    <name evidence="2" type="ORF">ARMOST_04363</name>
</gene>
<proteinExistence type="predicted"/>
<feature type="compositionally biased region" description="Basic residues" evidence="1">
    <location>
        <begin position="242"/>
        <end position="252"/>
    </location>
</feature>
<evidence type="ECO:0000313" key="2">
    <source>
        <dbReference type="EMBL" id="SJL01047.1"/>
    </source>
</evidence>
<sequence length="261" mass="29413">MHLKSPLAVPGPRCCVASRDVTERKGSHVTSVLVLFPSALPCPAPSHHVFSALLWGSTFNLHIQLMGLDAPLLQLLAPCTDSRTSPRRFSHDDYSVITKAASPTILTCTRRDATYKAGPSQFYRILPFSPPSTVERARLREDTEGFRTARMMLQVLYALLLQSLSSEHPGAIIESSSHFGTNEALMWRDHEFHVLPNPDDPHSPIILIRIKIHLLKGYRKNNATYKEFLLMPETHSCPLPRFPHRRHGHRGQHLSSHQDSQ</sequence>
<feature type="region of interest" description="Disordered" evidence="1">
    <location>
        <begin position="240"/>
        <end position="261"/>
    </location>
</feature>
<reference evidence="3" key="1">
    <citation type="journal article" date="2017" name="Nat. Ecol. Evol.">
        <title>Genome expansion and lineage-specific genetic innovations in the forest pathogenic fungi Armillaria.</title>
        <authorList>
            <person name="Sipos G."/>
            <person name="Prasanna A.N."/>
            <person name="Walter M.C."/>
            <person name="O'Connor E."/>
            <person name="Balint B."/>
            <person name="Krizsan K."/>
            <person name="Kiss B."/>
            <person name="Hess J."/>
            <person name="Varga T."/>
            <person name="Slot J."/>
            <person name="Riley R."/>
            <person name="Boka B."/>
            <person name="Rigling D."/>
            <person name="Barry K."/>
            <person name="Lee J."/>
            <person name="Mihaltcheva S."/>
            <person name="LaButti K."/>
            <person name="Lipzen A."/>
            <person name="Waldron R."/>
            <person name="Moloney N.M."/>
            <person name="Sperisen C."/>
            <person name="Kredics L."/>
            <person name="Vagvoelgyi C."/>
            <person name="Patrignani A."/>
            <person name="Fitzpatrick D."/>
            <person name="Nagy I."/>
            <person name="Doyle S."/>
            <person name="Anderson J.B."/>
            <person name="Grigoriev I.V."/>
            <person name="Gueldener U."/>
            <person name="Muensterkoetter M."/>
            <person name="Nagy L.G."/>
        </authorList>
    </citation>
    <scope>NUCLEOTIDE SEQUENCE [LARGE SCALE GENOMIC DNA]</scope>
    <source>
        <strain evidence="3">C18/9</strain>
    </source>
</reference>
<evidence type="ECO:0000256" key="1">
    <source>
        <dbReference type="SAM" id="MobiDB-lite"/>
    </source>
</evidence>
<protein>
    <submittedName>
        <fullName evidence="2">Uncharacterized protein</fullName>
    </submittedName>
</protein>
<organism evidence="2 3">
    <name type="scientific">Armillaria ostoyae</name>
    <name type="common">Armillaria root rot fungus</name>
    <dbReference type="NCBI Taxonomy" id="47428"/>
    <lineage>
        <taxon>Eukaryota</taxon>
        <taxon>Fungi</taxon>
        <taxon>Dikarya</taxon>
        <taxon>Basidiomycota</taxon>
        <taxon>Agaricomycotina</taxon>
        <taxon>Agaricomycetes</taxon>
        <taxon>Agaricomycetidae</taxon>
        <taxon>Agaricales</taxon>
        <taxon>Marasmiineae</taxon>
        <taxon>Physalacriaceae</taxon>
        <taxon>Armillaria</taxon>
    </lineage>
</organism>
<dbReference type="Pfam" id="PF11917">
    <property type="entry name" value="DUF3435"/>
    <property type="match status" value="1"/>
</dbReference>
<dbReference type="OrthoDB" id="3033142at2759"/>
<dbReference type="Proteomes" id="UP000219338">
    <property type="component" value="Unassembled WGS sequence"/>
</dbReference>
<accession>A0A284QX59</accession>
<keyword evidence="3" id="KW-1185">Reference proteome</keyword>